<reference evidence="2" key="1">
    <citation type="submission" date="2021-12" db="EMBL/GenBank/DDBJ databases">
        <authorList>
            <person name="King R."/>
        </authorList>
    </citation>
    <scope>NUCLEOTIDE SEQUENCE</scope>
</reference>
<keyword evidence="3" id="KW-1185">Reference proteome</keyword>
<name>A0ABN8B4C6_CHISP</name>
<dbReference type="EMBL" id="OU963920">
    <property type="protein sequence ID" value="CAH0404104.1"/>
    <property type="molecule type" value="Genomic_DNA"/>
</dbReference>
<proteinExistence type="predicted"/>
<evidence type="ECO:0000256" key="1">
    <source>
        <dbReference type="SAM" id="Coils"/>
    </source>
</evidence>
<evidence type="ECO:0000313" key="3">
    <source>
        <dbReference type="Proteomes" id="UP001153292"/>
    </source>
</evidence>
<feature type="coiled-coil region" evidence="1">
    <location>
        <begin position="8"/>
        <end position="115"/>
    </location>
</feature>
<gene>
    <name evidence="2" type="ORF">CHILSU_LOCUS7414</name>
</gene>
<protein>
    <submittedName>
        <fullName evidence="2">Uncharacterized protein</fullName>
    </submittedName>
</protein>
<organism evidence="2 3">
    <name type="scientific">Chilo suppressalis</name>
    <name type="common">Asiatic rice borer moth</name>
    <dbReference type="NCBI Taxonomy" id="168631"/>
    <lineage>
        <taxon>Eukaryota</taxon>
        <taxon>Metazoa</taxon>
        <taxon>Ecdysozoa</taxon>
        <taxon>Arthropoda</taxon>
        <taxon>Hexapoda</taxon>
        <taxon>Insecta</taxon>
        <taxon>Pterygota</taxon>
        <taxon>Neoptera</taxon>
        <taxon>Endopterygota</taxon>
        <taxon>Lepidoptera</taxon>
        <taxon>Glossata</taxon>
        <taxon>Ditrysia</taxon>
        <taxon>Pyraloidea</taxon>
        <taxon>Crambidae</taxon>
        <taxon>Crambinae</taxon>
        <taxon>Chilo</taxon>
    </lineage>
</organism>
<keyword evidence="1" id="KW-0175">Coiled coil</keyword>
<sequence length="547" mass="62990">MMTRKAAVQSTELKLKQALEELKVTKETCRQLLRERDEGEEEIEKNIQRNTQLKSELSQLHSEHMEVILQRDHLNDTVNSFDQQFNTYERALQRITDLEKELIDANNQLAHYKEIQQLQETAHTQSLFEELMASPGAPLTQYQQPIVYENTAVQNCVTGKKKLKKYIRISKFIKRTGKLIKRNNCFHKNIALRKERMDLIDSIDKYSSKLTESRQVYDSDTKKLHLEIQYLHESLQTLSNKYSNAQKQISEHIKSASELVELCNYNAERYESLVKNQLSSSLNQSSLQSTSSEIIEVVNNNSQTVKNFGGSSVCSGSTCKTYNNSPVRSICTTYSTSPFKPVLSENTTRSKTIMFSDKLGCGFGLMLRNYCNERIIGICMPGKSINDIVSELNQYNADSLTNIVIMCGDSSKIRARDMYRNIEVLLNYQSRCKCKIIISAFPYAENLTREQNKRIFNLNLIIYNLLNSHSDNFLYFDINKYISKFKLTTDTMYLAKKYKTQIATLLAFNIQNSVIHGITKSMQLDCFSVSTNKIINLENRVTNSNLN</sequence>
<dbReference type="Proteomes" id="UP001153292">
    <property type="component" value="Chromosome 27"/>
</dbReference>
<evidence type="ECO:0000313" key="2">
    <source>
        <dbReference type="EMBL" id="CAH0404104.1"/>
    </source>
</evidence>
<accession>A0ABN8B4C6</accession>